<keyword evidence="1" id="KW-0812">Transmembrane</keyword>
<keyword evidence="1" id="KW-1133">Transmembrane helix</keyword>
<dbReference type="InParanoid" id="A0A3N0V9P4"/>
<organism evidence="3 4">
    <name type="scientific">Stagnimonas aquatica</name>
    <dbReference type="NCBI Taxonomy" id="2689987"/>
    <lineage>
        <taxon>Bacteria</taxon>
        <taxon>Pseudomonadati</taxon>
        <taxon>Pseudomonadota</taxon>
        <taxon>Gammaproteobacteria</taxon>
        <taxon>Nevskiales</taxon>
        <taxon>Nevskiaceae</taxon>
        <taxon>Stagnimonas</taxon>
    </lineage>
</organism>
<keyword evidence="4" id="KW-1185">Reference proteome</keyword>
<dbReference type="RefSeq" id="WP_123211803.1">
    <property type="nucleotide sequence ID" value="NZ_RJVO01000004.1"/>
</dbReference>
<dbReference type="Pfam" id="PF18566">
    <property type="entry name" value="Ldi"/>
    <property type="match status" value="1"/>
</dbReference>
<feature type="transmembrane region" description="Helical" evidence="1">
    <location>
        <begin position="86"/>
        <end position="106"/>
    </location>
</feature>
<reference evidence="3 4" key="1">
    <citation type="submission" date="2018-10" db="EMBL/GenBank/DDBJ databases">
        <authorList>
            <person name="Chen W.-M."/>
        </authorList>
    </citation>
    <scope>NUCLEOTIDE SEQUENCE [LARGE SCALE GENOMIC DNA]</scope>
    <source>
        <strain evidence="3 4">THS-13</strain>
    </source>
</reference>
<evidence type="ECO:0000259" key="2">
    <source>
        <dbReference type="Pfam" id="PF18566"/>
    </source>
</evidence>
<accession>A0A3N0V9P4</accession>
<evidence type="ECO:0000313" key="3">
    <source>
        <dbReference type="EMBL" id="ROH89506.1"/>
    </source>
</evidence>
<feature type="transmembrane region" description="Helical" evidence="1">
    <location>
        <begin position="113"/>
        <end position="130"/>
    </location>
</feature>
<keyword evidence="1" id="KW-0472">Membrane</keyword>
<protein>
    <recommendedName>
        <fullName evidence="2">Linalool dehydratase/isomerase domain-containing protein</fullName>
    </recommendedName>
</protein>
<proteinExistence type="predicted"/>
<dbReference type="Proteomes" id="UP000282106">
    <property type="component" value="Unassembled WGS sequence"/>
</dbReference>
<gene>
    <name evidence="3" type="ORF">ED208_10240</name>
</gene>
<comment type="caution">
    <text evidence="3">The sequence shown here is derived from an EMBL/GenBank/DDBJ whole genome shotgun (WGS) entry which is preliminary data.</text>
</comment>
<dbReference type="AlphaFoldDB" id="A0A3N0V9P4"/>
<name>A0A3N0V9P4_9GAMM</name>
<feature type="transmembrane region" description="Helical" evidence="1">
    <location>
        <begin position="42"/>
        <end position="66"/>
    </location>
</feature>
<evidence type="ECO:0000256" key="1">
    <source>
        <dbReference type="SAM" id="Phobius"/>
    </source>
</evidence>
<evidence type="ECO:0000313" key="4">
    <source>
        <dbReference type="Proteomes" id="UP000282106"/>
    </source>
</evidence>
<feature type="domain" description="Linalool dehydratase/isomerase" evidence="2">
    <location>
        <begin position="256"/>
        <end position="556"/>
    </location>
</feature>
<dbReference type="EMBL" id="RJVO01000004">
    <property type="protein sequence ID" value="ROH89506.1"/>
    <property type="molecule type" value="Genomic_DNA"/>
</dbReference>
<sequence length="675" mass="75253">MSADGQLSALGFAIAGRPVATIPTSKGLAGPVTLARWRRTALVYLLVLLLGTALAWAGDAALASFGLGLVLPGGGFLMHAGLGAGWLPHLGLLVASLGLFLLSLLLWVATGNLIAPVLVWLGSALAAAVMDHWPSTPWQTILQMCQTPEFTLARLWTETRVWLPTGMLLLIAGGAYSAQRRLPRQRADCARINAYLAEARTTVTRSLRPDNGLPLVQPVSTDDLALWRFLLDRALQPVQDFSGFDRIDEFREAAKRYQICNISYMLSMHAYIRAPAFRGYQAEAQERLSQKMMDHRVWSYWRLENLWGNLRADPNPFARDNIMYYGWYGGMLGLNLCLGNGAHYNQPGAIRLQHPSGREYRSSFGEICQIIRRNMQQSDYCLFPCEPRWIYPICNNFGALSLKCHDRRYGSHYWEEMRERYQRSLEDEFVGLDGRITAIRDHYTGMTIPALTATMADAVTALFLHPLLPEIAGRSWEIIRHDLIHFDDAGLRLSTRGWDHIDFGNYRRSPLSTYALVAASAREMGDDEVADRLLLRIEEEFPSQVIDGVRHYPGASVSSHAVIHAARILRGNGFHDLVEVGMPAAWAQGPMLESAPYPQVLVAAAVSDGQALELHLVAGTGPGRYPLELSQLRPGRQYRLRGLGEEQSLMADEQGRARLQVDLPAQAQLLIHPRD</sequence>
<dbReference type="InterPro" id="IPR041411">
    <property type="entry name" value="Ldi"/>
</dbReference>